<evidence type="ECO:0000313" key="2">
    <source>
        <dbReference type="EMBL" id="WVY98492.1"/>
    </source>
</evidence>
<evidence type="ECO:0000256" key="1">
    <source>
        <dbReference type="SAM" id="MobiDB-lite"/>
    </source>
</evidence>
<accession>A0AAQ3MW22</accession>
<organism evidence="2 3">
    <name type="scientific">Vigna mungo</name>
    <name type="common">Black gram</name>
    <name type="synonym">Phaseolus mungo</name>
    <dbReference type="NCBI Taxonomy" id="3915"/>
    <lineage>
        <taxon>Eukaryota</taxon>
        <taxon>Viridiplantae</taxon>
        <taxon>Streptophyta</taxon>
        <taxon>Embryophyta</taxon>
        <taxon>Tracheophyta</taxon>
        <taxon>Spermatophyta</taxon>
        <taxon>Magnoliopsida</taxon>
        <taxon>eudicotyledons</taxon>
        <taxon>Gunneridae</taxon>
        <taxon>Pentapetalae</taxon>
        <taxon>rosids</taxon>
        <taxon>fabids</taxon>
        <taxon>Fabales</taxon>
        <taxon>Fabaceae</taxon>
        <taxon>Papilionoideae</taxon>
        <taxon>50 kb inversion clade</taxon>
        <taxon>NPAAA clade</taxon>
        <taxon>indigoferoid/millettioid clade</taxon>
        <taxon>Phaseoleae</taxon>
        <taxon>Vigna</taxon>
    </lineage>
</organism>
<sequence length="146" mass="16060">MEMIKAEQAAKGYNNYSSNSFNNHTNGPQDLEGATINSGQYAGNRNTQSTTVNNFLITVVLSMVMATGKISSVALTSKELLPSTQCYVLNNGFGVLYSTSIFSKTIETLCEENYTICVSKEANCNISKHFISTHILHQPFDFPKKT</sequence>
<protein>
    <submittedName>
        <fullName evidence="2">Uncharacterized protein</fullName>
    </submittedName>
</protein>
<dbReference type="AlphaFoldDB" id="A0AAQ3MW22"/>
<dbReference type="Proteomes" id="UP001374535">
    <property type="component" value="Chromosome 9"/>
</dbReference>
<reference evidence="2 3" key="1">
    <citation type="journal article" date="2023" name="Life. Sci Alliance">
        <title>Evolutionary insights into 3D genome organization and epigenetic landscape of Vigna mungo.</title>
        <authorList>
            <person name="Junaid A."/>
            <person name="Singh B."/>
            <person name="Bhatia S."/>
        </authorList>
    </citation>
    <scope>NUCLEOTIDE SEQUENCE [LARGE SCALE GENOMIC DNA]</scope>
    <source>
        <strain evidence="2">Urdbean</strain>
    </source>
</reference>
<gene>
    <name evidence="2" type="ORF">V8G54_030643</name>
</gene>
<feature type="region of interest" description="Disordered" evidence="1">
    <location>
        <begin position="15"/>
        <end position="42"/>
    </location>
</feature>
<evidence type="ECO:0000313" key="3">
    <source>
        <dbReference type="Proteomes" id="UP001374535"/>
    </source>
</evidence>
<dbReference type="EMBL" id="CP144692">
    <property type="protein sequence ID" value="WVY98492.1"/>
    <property type="molecule type" value="Genomic_DNA"/>
</dbReference>
<proteinExistence type="predicted"/>
<keyword evidence="3" id="KW-1185">Reference proteome</keyword>
<name>A0AAQ3MW22_VIGMU</name>